<organism evidence="2 3">
    <name type="scientific">Puccinia sorghi</name>
    <dbReference type="NCBI Taxonomy" id="27349"/>
    <lineage>
        <taxon>Eukaryota</taxon>
        <taxon>Fungi</taxon>
        <taxon>Dikarya</taxon>
        <taxon>Basidiomycota</taxon>
        <taxon>Pucciniomycotina</taxon>
        <taxon>Pucciniomycetes</taxon>
        <taxon>Pucciniales</taxon>
        <taxon>Pucciniaceae</taxon>
        <taxon>Puccinia</taxon>
    </lineage>
</organism>
<evidence type="ECO:0000313" key="2">
    <source>
        <dbReference type="EMBL" id="KNZ46244.1"/>
    </source>
</evidence>
<feature type="region of interest" description="Disordered" evidence="1">
    <location>
        <begin position="1"/>
        <end position="59"/>
    </location>
</feature>
<dbReference type="OrthoDB" id="2507429at2759"/>
<evidence type="ECO:0008006" key="4">
    <source>
        <dbReference type="Google" id="ProtNLM"/>
    </source>
</evidence>
<comment type="caution">
    <text evidence="2">The sequence shown here is derived from an EMBL/GenBank/DDBJ whole genome shotgun (WGS) entry which is preliminary data.</text>
</comment>
<evidence type="ECO:0000313" key="3">
    <source>
        <dbReference type="Proteomes" id="UP000037035"/>
    </source>
</evidence>
<dbReference type="Proteomes" id="UP000037035">
    <property type="component" value="Unassembled WGS sequence"/>
</dbReference>
<name>A0A0L6UCF1_9BASI</name>
<gene>
    <name evidence="2" type="ORF">VP01_7441g1</name>
</gene>
<dbReference type="EMBL" id="LAVV01012874">
    <property type="protein sequence ID" value="KNZ46244.1"/>
    <property type="molecule type" value="Genomic_DNA"/>
</dbReference>
<protein>
    <recommendedName>
        <fullName evidence="4">No apical meristem-associated C-terminal domain-containing protein</fullName>
    </recommendedName>
</protein>
<sequence length="145" mass="16512">MYKGAEAEDNPPVGETPGKSWRELKDHNNNENAHNSNFVHHGQREKQWSKNATKNPVRKFGSVKSHWGILRKSVNKFQGLINQVEQFNQRSASAEDQLNQELRIYSEDQKTSFKHPSGTIMCKTTEKGGFDQIVGGRETCSKPEQ</sequence>
<reference evidence="2 3" key="1">
    <citation type="submission" date="2015-08" db="EMBL/GenBank/DDBJ databases">
        <title>Next Generation Sequencing and Analysis of the Genome of Puccinia sorghi L Schw, the Causal Agent of Maize Common Rust.</title>
        <authorList>
            <person name="Rochi L."/>
            <person name="Burguener G."/>
            <person name="Darino M."/>
            <person name="Turjanski A."/>
            <person name="Kreff E."/>
            <person name="Dieguez M.J."/>
            <person name="Sacco F."/>
        </authorList>
    </citation>
    <scope>NUCLEOTIDE SEQUENCE [LARGE SCALE GENOMIC DNA]</scope>
    <source>
        <strain evidence="2 3">RO10H11247</strain>
    </source>
</reference>
<evidence type="ECO:0000256" key="1">
    <source>
        <dbReference type="SAM" id="MobiDB-lite"/>
    </source>
</evidence>
<feature type="compositionally biased region" description="Basic and acidic residues" evidence="1">
    <location>
        <begin position="20"/>
        <end position="29"/>
    </location>
</feature>
<proteinExistence type="predicted"/>
<accession>A0A0L6UCF1</accession>
<keyword evidence="3" id="KW-1185">Reference proteome</keyword>
<dbReference type="AlphaFoldDB" id="A0A0L6UCF1"/>
<dbReference type="VEuPathDB" id="FungiDB:VP01_7441g1"/>